<evidence type="ECO:0000256" key="2">
    <source>
        <dbReference type="ARBA" id="ARBA00022630"/>
    </source>
</evidence>
<organism evidence="5 6">
    <name type="scientific">Fusarium redolens</name>
    <dbReference type="NCBI Taxonomy" id="48865"/>
    <lineage>
        <taxon>Eukaryota</taxon>
        <taxon>Fungi</taxon>
        <taxon>Dikarya</taxon>
        <taxon>Ascomycota</taxon>
        <taxon>Pezizomycotina</taxon>
        <taxon>Sordariomycetes</taxon>
        <taxon>Hypocreomycetidae</taxon>
        <taxon>Hypocreales</taxon>
        <taxon>Nectriaceae</taxon>
        <taxon>Fusarium</taxon>
        <taxon>Fusarium redolens species complex</taxon>
    </lineage>
</organism>
<dbReference type="GO" id="GO:0050661">
    <property type="term" value="F:NADP binding"/>
    <property type="evidence" value="ECO:0007669"/>
    <property type="project" value="InterPro"/>
</dbReference>
<sequence>MEHFDLIVVGAGWHGLAMAKTYIEVHNQASILVLDYADSVGGTWASERLYPGLKTNNVVGTYEFSDFPLVTEKYGIEKGQHIPGEVVHAYLSDFCQTFGLMSCIRFRTKAESATLLPNEEWEVAFTTSTTETESCGTLIATKLVLATGLTSQPFMPPLPGKDVFKGLVFHAKDFKKRARELSDVKTVVVIGGNKSAWDVCYSSAARFGARAHMVMRRSGGGPSWCWPPRVKGVIPSISIASATRLFTWFDPNPYGRSAWPIRVLINRTWLGRKLSQLFWRYLDNKVTKLNAYDQSPGMAVLKPWTSTFWMGNSLSVHNYETNWFDLVRSEQITAHAGEVSSLSESGVRLTDGTTIEADAVICCTGWETKPSLQFFPEDIVYKLGFPSSGKEEPVLEAQVRADILQAAPVLREKPVKHLPRNLRQEQTNVTTSEEPPSSMPYRLHRFILPCHLNFIRTKNLAVIGAHITLHTAILSQVQSLWITALFDDKIPHLALGSPKALELDAIKREAYHHTEYQKIRRPKEAGGTGERCPDLVFDSIPYVDMLLFDLDLSYHRKPTWYREITEPYTLADFRGLVREWTRKTK</sequence>
<dbReference type="InterPro" id="IPR050346">
    <property type="entry name" value="FMO-like"/>
</dbReference>
<dbReference type="Pfam" id="PF00743">
    <property type="entry name" value="FMO-like"/>
    <property type="match status" value="1"/>
</dbReference>
<accession>A0A9P9JSX9</accession>
<keyword evidence="2" id="KW-0285">Flavoprotein</keyword>
<gene>
    <name evidence="5" type="ORF">BKA55DRAFT_523477</name>
</gene>
<dbReference type="GeneID" id="70218595"/>
<dbReference type="GO" id="GO:0050660">
    <property type="term" value="F:flavin adenine dinucleotide binding"/>
    <property type="evidence" value="ECO:0007669"/>
    <property type="project" value="InterPro"/>
</dbReference>
<dbReference type="Proteomes" id="UP000720189">
    <property type="component" value="Unassembled WGS sequence"/>
</dbReference>
<dbReference type="EMBL" id="JAGMUX010000019">
    <property type="protein sequence ID" value="KAH7232166.1"/>
    <property type="molecule type" value="Genomic_DNA"/>
</dbReference>
<evidence type="ECO:0000313" key="6">
    <source>
        <dbReference type="Proteomes" id="UP000720189"/>
    </source>
</evidence>
<evidence type="ECO:0000313" key="5">
    <source>
        <dbReference type="EMBL" id="KAH7232166.1"/>
    </source>
</evidence>
<evidence type="ECO:0000256" key="4">
    <source>
        <dbReference type="ARBA" id="ARBA00023002"/>
    </source>
</evidence>
<keyword evidence="3" id="KW-0274">FAD</keyword>
<keyword evidence="6" id="KW-1185">Reference proteome</keyword>
<dbReference type="GO" id="GO:0004499">
    <property type="term" value="F:N,N-dimethylaniline monooxygenase activity"/>
    <property type="evidence" value="ECO:0007669"/>
    <property type="project" value="InterPro"/>
</dbReference>
<dbReference type="RefSeq" id="XP_046043826.1">
    <property type="nucleotide sequence ID" value="XM_046188641.1"/>
</dbReference>
<dbReference type="OrthoDB" id="2915840at2759"/>
<keyword evidence="5" id="KW-0503">Monooxygenase</keyword>
<proteinExistence type="inferred from homology"/>
<protein>
    <submittedName>
        <fullName evidence="5">Flavin-binding monooxygenase-like protein</fullName>
    </submittedName>
</protein>
<dbReference type="InterPro" id="IPR036188">
    <property type="entry name" value="FAD/NAD-bd_sf"/>
</dbReference>
<dbReference type="AlphaFoldDB" id="A0A9P9JSX9"/>
<dbReference type="InterPro" id="IPR020946">
    <property type="entry name" value="Flavin_mOase-like"/>
</dbReference>
<name>A0A9P9JSX9_FUSRE</name>
<reference evidence="5" key="1">
    <citation type="journal article" date="2021" name="Nat. Commun.">
        <title>Genetic determinants of endophytism in the Arabidopsis root mycobiome.</title>
        <authorList>
            <person name="Mesny F."/>
            <person name="Miyauchi S."/>
            <person name="Thiergart T."/>
            <person name="Pickel B."/>
            <person name="Atanasova L."/>
            <person name="Karlsson M."/>
            <person name="Huettel B."/>
            <person name="Barry K.W."/>
            <person name="Haridas S."/>
            <person name="Chen C."/>
            <person name="Bauer D."/>
            <person name="Andreopoulos W."/>
            <person name="Pangilinan J."/>
            <person name="LaButti K."/>
            <person name="Riley R."/>
            <person name="Lipzen A."/>
            <person name="Clum A."/>
            <person name="Drula E."/>
            <person name="Henrissat B."/>
            <person name="Kohler A."/>
            <person name="Grigoriev I.V."/>
            <person name="Martin F.M."/>
            <person name="Hacquard S."/>
        </authorList>
    </citation>
    <scope>NUCLEOTIDE SEQUENCE</scope>
    <source>
        <strain evidence="5">MPI-CAGE-AT-0023</strain>
    </source>
</reference>
<comment type="similarity">
    <text evidence="1">Belongs to the FMO family.</text>
</comment>
<dbReference type="SUPFAM" id="SSF51905">
    <property type="entry name" value="FAD/NAD(P)-binding domain"/>
    <property type="match status" value="2"/>
</dbReference>
<evidence type="ECO:0000256" key="3">
    <source>
        <dbReference type="ARBA" id="ARBA00022827"/>
    </source>
</evidence>
<dbReference type="Gene3D" id="3.50.50.60">
    <property type="entry name" value="FAD/NAD(P)-binding domain"/>
    <property type="match status" value="2"/>
</dbReference>
<evidence type="ECO:0000256" key="1">
    <source>
        <dbReference type="ARBA" id="ARBA00009183"/>
    </source>
</evidence>
<dbReference type="PANTHER" id="PTHR23023">
    <property type="entry name" value="DIMETHYLANILINE MONOOXYGENASE"/>
    <property type="match status" value="1"/>
</dbReference>
<comment type="caution">
    <text evidence="5">The sequence shown here is derived from an EMBL/GenBank/DDBJ whole genome shotgun (WGS) entry which is preliminary data.</text>
</comment>
<keyword evidence="4" id="KW-0560">Oxidoreductase</keyword>